<dbReference type="InterPro" id="IPR050107">
    <property type="entry name" value="ABC_carbohydrate_import_ATPase"/>
</dbReference>
<organism evidence="6 7">
    <name type="scientific">Treponema lecithinolyticum ATCC 700332</name>
    <dbReference type="NCBI Taxonomy" id="1321815"/>
    <lineage>
        <taxon>Bacteria</taxon>
        <taxon>Pseudomonadati</taxon>
        <taxon>Spirochaetota</taxon>
        <taxon>Spirochaetia</taxon>
        <taxon>Spirochaetales</taxon>
        <taxon>Treponemataceae</taxon>
        <taxon>Treponema</taxon>
    </lineage>
</organism>
<dbReference type="CDD" id="cd03216">
    <property type="entry name" value="ABC_Carb_Monos_I"/>
    <property type="match status" value="1"/>
</dbReference>
<name>A0ABN0NYG7_TRELE</name>
<keyword evidence="4" id="KW-0067">ATP-binding</keyword>
<evidence type="ECO:0000259" key="5">
    <source>
        <dbReference type="PROSITE" id="PS50893"/>
    </source>
</evidence>
<protein>
    <submittedName>
        <fullName evidence="6">Sugar ABC transporter, ATP binding protein</fullName>
    </submittedName>
</protein>
<dbReference type="PANTHER" id="PTHR43790:SF9">
    <property type="entry name" value="GALACTOFURANOSE TRANSPORTER ATP-BINDING PROTEIN YTFR"/>
    <property type="match status" value="1"/>
</dbReference>
<dbReference type="SMART" id="SM00382">
    <property type="entry name" value="AAA"/>
    <property type="match status" value="2"/>
</dbReference>
<feature type="domain" description="ABC transporter" evidence="5">
    <location>
        <begin position="252"/>
        <end position="493"/>
    </location>
</feature>
<keyword evidence="2" id="KW-0677">Repeat</keyword>
<dbReference type="Pfam" id="PF00005">
    <property type="entry name" value="ABC_tran"/>
    <property type="match status" value="2"/>
</dbReference>
<dbReference type="RefSeq" id="WP_021687470.1">
    <property type="nucleotide sequence ID" value="NZ_KI260567.1"/>
</dbReference>
<dbReference type="PROSITE" id="PS50893">
    <property type="entry name" value="ABC_TRANSPORTER_2"/>
    <property type="match status" value="2"/>
</dbReference>
<dbReference type="CDD" id="cd03215">
    <property type="entry name" value="ABC_Carb_Monos_II"/>
    <property type="match status" value="1"/>
</dbReference>
<evidence type="ECO:0000313" key="7">
    <source>
        <dbReference type="Proteomes" id="UP000016649"/>
    </source>
</evidence>
<dbReference type="PANTHER" id="PTHR43790">
    <property type="entry name" value="CARBOHYDRATE TRANSPORT ATP-BINDING PROTEIN MG119-RELATED"/>
    <property type="match status" value="1"/>
</dbReference>
<dbReference type="PROSITE" id="PS00211">
    <property type="entry name" value="ABC_TRANSPORTER_1"/>
    <property type="match status" value="1"/>
</dbReference>
<keyword evidence="7" id="KW-1185">Reference proteome</keyword>
<dbReference type="EMBL" id="AWVH01000031">
    <property type="protein sequence ID" value="ERJ93039.1"/>
    <property type="molecule type" value="Genomic_DNA"/>
</dbReference>
<accession>A0ABN0NYG7</accession>
<proteinExistence type="predicted"/>
<feature type="domain" description="ABC transporter" evidence="5">
    <location>
        <begin position="6"/>
        <end position="242"/>
    </location>
</feature>
<evidence type="ECO:0000256" key="4">
    <source>
        <dbReference type="ARBA" id="ARBA00022840"/>
    </source>
</evidence>
<evidence type="ECO:0000256" key="2">
    <source>
        <dbReference type="ARBA" id="ARBA00022737"/>
    </source>
</evidence>
<evidence type="ECO:0000256" key="3">
    <source>
        <dbReference type="ARBA" id="ARBA00022741"/>
    </source>
</evidence>
<keyword evidence="1" id="KW-0813">Transport</keyword>
<evidence type="ECO:0000313" key="6">
    <source>
        <dbReference type="EMBL" id="ERJ93039.1"/>
    </source>
</evidence>
<dbReference type="InterPro" id="IPR003439">
    <property type="entry name" value="ABC_transporter-like_ATP-bd"/>
</dbReference>
<dbReference type="InterPro" id="IPR027417">
    <property type="entry name" value="P-loop_NTPase"/>
</dbReference>
<gene>
    <name evidence="6" type="ORF">HMPREF9193_01261</name>
</gene>
<dbReference type="InterPro" id="IPR017871">
    <property type="entry name" value="ABC_transporter-like_CS"/>
</dbReference>
<dbReference type="SUPFAM" id="SSF52540">
    <property type="entry name" value="P-loop containing nucleoside triphosphate hydrolases"/>
    <property type="match status" value="2"/>
</dbReference>
<reference evidence="6 7" key="1">
    <citation type="submission" date="2013-08" db="EMBL/GenBank/DDBJ databases">
        <authorList>
            <person name="Weinstock G."/>
            <person name="Sodergren E."/>
            <person name="Wylie T."/>
            <person name="Fulton L."/>
            <person name="Fulton R."/>
            <person name="Fronick C."/>
            <person name="O'Laughlin M."/>
            <person name="Godfrey J."/>
            <person name="Miner T."/>
            <person name="Herter B."/>
            <person name="Appelbaum E."/>
            <person name="Cordes M."/>
            <person name="Lek S."/>
            <person name="Wollam A."/>
            <person name="Pepin K.H."/>
            <person name="Palsikar V.B."/>
            <person name="Mitreva M."/>
            <person name="Wilson R.K."/>
        </authorList>
    </citation>
    <scope>NUCLEOTIDE SEQUENCE [LARGE SCALE GENOMIC DNA]</scope>
    <source>
        <strain evidence="6 7">ATCC 700332</strain>
    </source>
</reference>
<comment type="caution">
    <text evidence="6">The sequence shown here is derived from an EMBL/GenBank/DDBJ whole genome shotgun (WGS) entry which is preliminary data.</text>
</comment>
<dbReference type="InterPro" id="IPR003593">
    <property type="entry name" value="AAA+_ATPase"/>
</dbReference>
<evidence type="ECO:0000256" key="1">
    <source>
        <dbReference type="ARBA" id="ARBA00022448"/>
    </source>
</evidence>
<dbReference type="Gene3D" id="3.40.50.300">
    <property type="entry name" value="P-loop containing nucleotide triphosphate hydrolases"/>
    <property type="match status" value="2"/>
</dbReference>
<sequence>MNGPILEMKNISKSFSGVYALKGIDFSLERGEVHALLGENGAGKSTLIKVLGGIYKPDSGSISLNGAPVEIKNVHTAREYGIGIIHQEIMLVPSIPVYRNIFLGREITKKTGILDEKAMILEAKDKLNSLGVDLDVTRRVEELTIAQQQMVEIVKAISFNAKILVMDEPTSSIGKEDVNTLFRTIERLKKQEVSIIYISHRMEELFQISNRITVIRDGHFVGTKFTQKTDTDELVSMMVGRALEKYDFRTGISFKNTQTVLDVQGLSSESFKDITFKVHKGEILGFAGLIGAGRSELMMSIFANTPHRTQGQVYLNGESVYFKKSSQAIKKGIGFVPEDRKKQGLVLSNSVGFNMVLASLDRIMRGFAIDTAKKNKLIHYYADNFKIKASSYDTDVINLSGGNQQKVVIAKWLSTDPSLLILDEPTRGVDVGAKFEIYSIINELSKAGLAIILISSDLPEVINMCDSVCVMKRGRLVKQLTKNELSQELIMKYAAGG</sequence>
<dbReference type="Proteomes" id="UP000016649">
    <property type="component" value="Unassembled WGS sequence"/>
</dbReference>
<keyword evidence="3" id="KW-0547">Nucleotide-binding</keyword>